<dbReference type="InterPro" id="IPR050072">
    <property type="entry name" value="Peptidase_M20A"/>
</dbReference>
<dbReference type="Pfam" id="PF07687">
    <property type="entry name" value="M20_dimer"/>
    <property type="match status" value="1"/>
</dbReference>
<dbReference type="InterPro" id="IPR036264">
    <property type="entry name" value="Bact_exopeptidase_dim_dom"/>
</dbReference>
<dbReference type="PROSITE" id="PS00758">
    <property type="entry name" value="ARGE_DAPE_CPG2_1"/>
    <property type="match status" value="1"/>
</dbReference>
<keyword evidence="10" id="KW-1185">Reference proteome</keyword>
<dbReference type="SUPFAM" id="SSF53187">
    <property type="entry name" value="Zn-dependent exopeptidases"/>
    <property type="match status" value="1"/>
</dbReference>
<name>A0A2P5HKW5_DIAHE</name>
<feature type="chain" id="PRO_5015168517" evidence="7">
    <location>
        <begin position="19"/>
        <end position="427"/>
    </location>
</feature>
<evidence type="ECO:0000256" key="2">
    <source>
        <dbReference type="ARBA" id="ARBA00006247"/>
    </source>
</evidence>
<evidence type="ECO:0000313" key="9">
    <source>
        <dbReference type="EMBL" id="POS70877.1"/>
    </source>
</evidence>
<dbReference type="Gene3D" id="3.30.70.360">
    <property type="match status" value="1"/>
</dbReference>
<protein>
    <submittedName>
        <fullName evidence="9">Acetylornithine deacetylase</fullName>
    </submittedName>
</protein>
<dbReference type="PANTHER" id="PTHR43808">
    <property type="entry name" value="ACETYLORNITHINE DEACETYLASE"/>
    <property type="match status" value="1"/>
</dbReference>
<feature type="region of interest" description="Disordered" evidence="6">
    <location>
        <begin position="107"/>
        <end position="129"/>
    </location>
</feature>
<evidence type="ECO:0000256" key="5">
    <source>
        <dbReference type="ARBA" id="ARBA00022833"/>
    </source>
</evidence>
<keyword evidence="5" id="KW-0862">Zinc</keyword>
<dbReference type="GO" id="GO:0016787">
    <property type="term" value="F:hydrolase activity"/>
    <property type="evidence" value="ECO:0007669"/>
    <property type="project" value="UniProtKB-KW"/>
</dbReference>
<keyword evidence="7" id="KW-0732">Signal</keyword>
<dbReference type="InterPro" id="IPR011650">
    <property type="entry name" value="Peptidase_M20_dimer"/>
</dbReference>
<dbReference type="STRING" id="158607.A0A2P5HKW5"/>
<dbReference type="PANTHER" id="PTHR43808:SF30">
    <property type="entry name" value="ACETYLORNITHINE DEACETYLASE"/>
    <property type="match status" value="1"/>
</dbReference>
<reference evidence="9" key="1">
    <citation type="submission" date="2017-09" db="EMBL/GenBank/DDBJ databases">
        <title>Polyketide synthases of a Diaporthe helianthi virulent isolate.</title>
        <authorList>
            <person name="Baroncelli R."/>
        </authorList>
    </citation>
    <scope>NUCLEOTIDE SEQUENCE [LARGE SCALE GENOMIC DNA]</scope>
    <source>
        <strain evidence="9">7/96</strain>
    </source>
</reference>
<evidence type="ECO:0000256" key="3">
    <source>
        <dbReference type="ARBA" id="ARBA00022723"/>
    </source>
</evidence>
<organism evidence="9 10">
    <name type="scientific">Diaporthe helianthi</name>
    <dbReference type="NCBI Taxonomy" id="158607"/>
    <lineage>
        <taxon>Eukaryota</taxon>
        <taxon>Fungi</taxon>
        <taxon>Dikarya</taxon>
        <taxon>Ascomycota</taxon>
        <taxon>Pezizomycotina</taxon>
        <taxon>Sordariomycetes</taxon>
        <taxon>Sordariomycetidae</taxon>
        <taxon>Diaporthales</taxon>
        <taxon>Diaporthaceae</taxon>
        <taxon>Diaporthe</taxon>
    </lineage>
</organism>
<accession>A0A2P5HKW5</accession>
<evidence type="ECO:0000256" key="1">
    <source>
        <dbReference type="ARBA" id="ARBA00001947"/>
    </source>
</evidence>
<evidence type="ECO:0000313" key="10">
    <source>
        <dbReference type="Proteomes" id="UP000094444"/>
    </source>
</evidence>
<dbReference type="GO" id="GO:0046872">
    <property type="term" value="F:metal ion binding"/>
    <property type="evidence" value="ECO:0007669"/>
    <property type="project" value="UniProtKB-KW"/>
</dbReference>
<proteinExistence type="inferred from homology"/>
<dbReference type="InterPro" id="IPR001261">
    <property type="entry name" value="ArgE/DapE_CS"/>
</dbReference>
<dbReference type="Gene3D" id="3.40.630.10">
    <property type="entry name" value="Zn peptidases"/>
    <property type="match status" value="1"/>
</dbReference>
<dbReference type="InParanoid" id="A0A2P5HKW5"/>
<comment type="similarity">
    <text evidence="2">Belongs to the peptidase M20A family.</text>
</comment>
<comment type="cofactor">
    <cofactor evidence="1">
        <name>Zn(2+)</name>
        <dbReference type="ChEBI" id="CHEBI:29105"/>
    </cofactor>
</comment>
<keyword evidence="4" id="KW-0378">Hydrolase</keyword>
<evidence type="ECO:0000256" key="7">
    <source>
        <dbReference type="SAM" id="SignalP"/>
    </source>
</evidence>
<dbReference type="Proteomes" id="UP000094444">
    <property type="component" value="Unassembled WGS sequence"/>
</dbReference>
<feature type="domain" description="Peptidase M20 dimerisation" evidence="8">
    <location>
        <begin position="239"/>
        <end position="340"/>
    </location>
</feature>
<dbReference type="EMBL" id="MAVT02001453">
    <property type="protein sequence ID" value="POS70877.1"/>
    <property type="molecule type" value="Genomic_DNA"/>
</dbReference>
<gene>
    <name evidence="9" type="ORF">DHEL01_v210728</name>
</gene>
<dbReference type="OrthoDB" id="3064516at2759"/>
<dbReference type="SUPFAM" id="SSF55031">
    <property type="entry name" value="Bacterial exopeptidase dimerisation domain"/>
    <property type="match status" value="1"/>
</dbReference>
<dbReference type="CDD" id="cd05652">
    <property type="entry name" value="M20_ArgE_DapE-like_fungal"/>
    <property type="match status" value="1"/>
</dbReference>
<evidence type="ECO:0000256" key="6">
    <source>
        <dbReference type="SAM" id="MobiDB-lite"/>
    </source>
</evidence>
<evidence type="ECO:0000259" key="8">
    <source>
        <dbReference type="Pfam" id="PF07687"/>
    </source>
</evidence>
<dbReference type="AlphaFoldDB" id="A0A2P5HKW5"/>
<evidence type="ECO:0000256" key="4">
    <source>
        <dbReference type="ARBA" id="ARBA00022801"/>
    </source>
</evidence>
<keyword evidence="3" id="KW-0479">Metal-binding</keyword>
<comment type="caution">
    <text evidence="9">The sequence shown here is derived from an EMBL/GenBank/DDBJ whole genome shotgun (WGS) entry which is preliminary data.</text>
</comment>
<feature type="signal peptide" evidence="7">
    <location>
        <begin position="1"/>
        <end position="18"/>
    </location>
</feature>
<sequence>MMYNELLLLALSISHTTGSLLSQQQPLGVGNTAAFDPTTDNAPTYRDDLLALHKNLVDISSTTGAEHEVGAFLVDYFISRSWHYEVEKIVPRNNTPEGSDRLNVVAWPPSKSSKHHARGGMVPESEQKPDPKILVTSHIDVVPPHIPYSISDGKVTRDTIIAGRGSVDAKGSVAAQLTAVEGLLARGLVASEDIMVAYVVGEERYGDGMQAFSARAKSSSLAFKAAIFGEPTENKLACGHKGAMSCEVTATGKAGHSGYPWLGKSANEVLIRGLTKVLETDLGSSEEYGNTTVNIGLMQGGVAPNVIPAHALATLLFRVAIGPQETGHEIVRERMKEVLAAVDDEALSVDCPGGVGLVPCDCEVDGFDTIIANYGTDIPYLEGNHTRYLYGPGSILVAHGDNEALTVGDLEDAVEGFQKLVLHSLKV</sequence>